<proteinExistence type="predicted"/>
<reference evidence="1" key="1">
    <citation type="journal article" date="2020" name="Nature">
        <title>Giant virus diversity and host interactions through global metagenomics.</title>
        <authorList>
            <person name="Schulz F."/>
            <person name="Roux S."/>
            <person name="Paez-Espino D."/>
            <person name="Jungbluth S."/>
            <person name="Walsh D.A."/>
            <person name="Denef V.J."/>
            <person name="McMahon K.D."/>
            <person name="Konstantinidis K.T."/>
            <person name="Eloe-Fadrosh E.A."/>
            <person name="Kyrpides N.C."/>
            <person name="Woyke T."/>
        </authorList>
    </citation>
    <scope>NUCLEOTIDE SEQUENCE</scope>
    <source>
        <strain evidence="1">GVMAG-M-3300009149-34</strain>
    </source>
</reference>
<sequence>MRGSFDRKRITKQPVPNWATWDFERWNKKNKKLLQRRKARKCSGSVGNKFLTFNQET</sequence>
<dbReference type="EMBL" id="MN738897">
    <property type="protein sequence ID" value="QHT30370.1"/>
    <property type="molecule type" value="Genomic_DNA"/>
</dbReference>
<organism evidence="1">
    <name type="scientific">viral metagenome</name>
    <dbReference type="NCBI Taxonomy" id="1070528"/>
    <lineage>
        <taxon>unclassified sequences</taxon>
        <taxon>metagenomes</taxon>
        <taxon>organismal metagenomes</taxon>
    </lineage>
</organism>
<accession>A0A6C0EPX3</accession>
<dbReference type="AlphaFoldDB" id="A0A6C0EPX3"/>
<protein>
    <submittedName>
        <fullName evidence="1">Uncharacterized protein</fullName>
    </submittedName>
</protein>
<name>A0A6C0EPX3_9ZZZZ</name>
<evidence type="ECO:0000313" key="1">
    <source>
        <dbReference type="EMBL" id="QHT30370.1"/>
    </source>
</evidence>